<dbReference type="GO" id="GO:0008171">
    <property type="term" value="F:O-methyltransferase activity"/>
    <property type="evidence" value="ECO:0007669"/>
    <property type="project" value="InterPro"/>
</dbReference>
<dbReference type="CDD" id="cd02440">
    <property type="entry name" value="AdoMet_MTases"/>
    <property type="match status" value="1"/>
</dbReference>
<proteinExistence type="predicted"/>
<dbReference type="InterPro" id="IPR016461">
    <property type="entry name" value="COMT-like"/>
</dbReference>
<evidence type="ECO:0000256" key="3">
    <source>
        <dbReference type="ARBA" id="ARBA00022691"/>
    </source>
</evidence>
<evidence type="ECO:0000256" key="2">
    <source>
        <dbReference type="ARBA" id="ARBA00022679"/>
    </source>
</evidence>
<comment type="caution">
    <text evidence="5">The sequence shown here is derived from an EMBL/GenBank/DDBJ whole genome shotgun (WGS) entry which is preliminary data.</text>
</comment>
<dbReference type="Gene3D" id="3.40.50.150">
    <property type="entry name" value="Vaccinia Virus protein VP39"/>
    <property type="match status" value="1"/>
</dbReference>
<dbReference type="InterPro" id="IPR029063">
    <property type="entry name" value="SAM-dependent_MTases_sf"/>
</dbReference>
<name>A0A366HCZ6_9BACT</name>
<dbReference type="Gene3D" id="1.10.10.10">
    <property type="entry name" value="Winged helix-like DNA-binding domain superfamily/Winged helix DNA-binding domain"/>
    <property type="match status" value="1"/>
</dbReference>
<dbReference type="GO" id="GO:0032259">
    <property type="term" value="P:methylation"/>
    <property type="evidence" value="ECO:0007669"/>
    <property type="project" value="UniProtKB-KW"/>
</dbReference>
<feature type="domain" description="O-methyltransferase C-terminal" evidence="4">
    <location>
        <begin position="141"/>
        <end position="327"/>
    </location>
</feature>
<sequence length="345" mass="38032">MRDMPLDLTAVPSTDPIRAYRYRDGLYAADFITAAVVHLDFFTWLHANPSTKDGIAAHFGFTERPLDVLLTLCAANGFVENRDGTYHATPTAVEHLTSASPWNLKPYYASLKDRPIVKDYLQVLKTDKPANWGGDKAALDWHKAMETDEFSRSFTAAMDCRGIYLAQAMAKKVDLTGRKRLLDIGGGSGIYACSFCAHHPHLQATVLDQAPVDRIAQRCIDERGFHDRVSVATGNMFKDPLPADCDVHLFSNVLHDWGIAEVKELLAISYKALPAGGLLIIHDAFINADKTGPLPVAEYSSLLMHSTQGKCYSTQEYADLCREAGFKPGAYQDTAADRGFMVATK</sequence>
<dbReference type="EMBL" id="QNRR01000010">
    <property type="protein sequence ID" value="RBP39107.1"/>
    <property type="molecule type" value="Genomic_DNA"/>
</dbReference>
<accession>A0A366HCZ6</accession>
<keyword evidence="1 5" id="KW-0489">Methyltransferase</keyword>
<gene>
    <name evidence="5" type="ORF">DES53_110131</name>
</gene>
<protein>
    <submittedName>
        <fullName evidence="5">O-methyltransferase</fullName>
    </submittedName>
</protein>
<evidence type="ECO:0000313" key="5">
    <source>
        <dbReference type="EMBL" id="RBP39107.1"/>
    </source>
</evidence>
<organism evidence="5 6">
    <name type="scientific">Roseimicrobium gellanilyticum</name>
    <dbReference type="NCBI Taxonomy" id="748857"/>
    <lineage>
        <taxon>Bacteria</taxon>
        <taxon>Pseudomonadati</taxon>
        <taxon>Verrucomicrobiota</taxon>
        <taxon>Verrucomicrobiia</taxon>
        <taxon>Verrucomicrobiales</taxon>
        <taxon>Verrucomicrobiaceae</taxon>
        <taxon>Roseimicrobium</taxon>
    </lineage>
</organism>
<dbReference type="PROSITE" id="PS51683">
    <property type="entry name" value="SAM_OMT_II"/>
    <property type="match status" value="1"/>
</dbReference>
<keyword evidence="6" id="KW-1185">Reference proteome</keyword>
<dbReference type="AlphaFoldDB" id="A0A366HCZ6"/>
<dbReference type="SUPFAM" id="SSF53335">
    <property type="entry name" value="S-adenosyl-L-methionine-dependent methyltransferases"/>
    <property type="match status" value="1"/>
</dbReference>
<evidence type="ECO:0000259" key="4">
    <source>
        <dbReference type="Pfam" id="PF00891"/>
    </source>
</evidence>
<keyword evidence="2 5" id="KW-0808">Transferase</keyword>
<dbReference type="Pfam" id="PF00891">
    <property type="entry name" value="Methyltransf_2"/>
    <property type="match status" value="1"/>
</dbReference>
<dbReference type="InterPro" id="IPR001077">
    <property type="entry name" value="COMT_C"/>
</dbReference>
<keyword evidence="3" id="KW-0949">S-adenosyl-L-methionine</keyword>
<dbReference type="PANTHER" id="PTHR11746">
    <property type="entry name" value="O-METHYLTRANSFERASE"/>
    <property type="match status" value="1"/>
</dbReference>
<dbReference type="RefSeq" id="WP_245958248.1">
    <property type="nucleotide sequence ID" value="NZ_QNRR01000010.1"/>
</dbReference>
<reference evidence="5 6" key="1">
    <citation type="submission" date="2018-06" db="EMBL/GenBank/DDBJ databases">
        <title>Genomic Encyclopedia of Type Strains, Phase IV (KMG-IV): sequencing the most valuable type-strain genomes for metagenomic binning, comparative biology and taxonomic classification.</title>
        <authorList>
            <person name="Goeker M."/>
        </authorList>
    </citation>
    <scope>NUCLEOTIDE SEQUENCE [LARGE SCALE GENOMIC DNA]</scope>
    <source>
        <strain evidence="5 6">DSM 25532</strain>
    </source>
</reference>
<evidence type="ECO:0000313" key="6">
    <source>
        <dbReference type="Proteomes" id="UP000253426"/>
    </source>
</evidence>
<dbReference type="InterPro" id="IPR036388">
    <property type="entry name" value="WH-like_DNA-bd_sf"/>
</dbReference>
<evidence type="ECO:0000256" key="1">
    <source>
        <dbReference type="ARBA" id="ARBA00022603"/>
    </source>
</evidence>
<dbReference type="Proteomes" id="UP000253426">
    <property type="component" value="Unassembled WGS sequence"/>
</dbReference>